<accession>A0A330L0P6</accession>
<evidence type="ECO:0000256" key="1">
    <source>
        <dbReference type="SAM" id="Phobius"/>
    </source>
</evidence>
<sequence length="154" mass="17494">MTAASAEAVELEAVSGDGEAVPGGDFLLKLFDFAVFELHDLAAVGADQMVVVTLVGDIVVLRLRAKMPRLRQAGFAKQVECAIDGREPQMRIFLRQLMIHFFRGDVFLLQEGLQDEFALARVLELVFAEVRFQRFHFFRMLGHRVRRSSFTNRH</sequence>
<keyword evidence="1" id="KW-0472">Membrane</keyword>
<dbReference type="InParanoid" id="A0A330L0P6"/>
<protein>
    <submittedName>
        <fullName evidence="2">Uncharacterized protein</fullName>
    </submittedName>
</protein>
<feature type="transmembrane region" description="Helical" evidence="1">
    <location>
        <begin position="41"/>
        <end position="61"/>
    </location>
</feature>
<dbReference type="AlphaFoldDB" id="A0A330L0P6"/>
<gene>
    <name evidence="2" type="ORF">NITLEN_10437</name>
</gene>
<dbReference type="EMBL" id="OUNR01000001">
    <property type="protein sequence ID" value="SPP63351.1"/>
    <property type="molecule type" value="Genomic_DNA"/>
</dbReference>
<name>A0A330L0P6_9BACT</name>
<proteinExistence type="predicted"/>
<keyword evidence="1" id="KW-0812">Transmembrane</keyword>
<dbReference type="Proteomes" id="UP000248168">
    <property type="component" value="Unassembled WGS sequence"/>
</dbReference>
<reference evidence="3" key="1">
    <citation type="submission" date="2018-04" db="EMBL/GenBank/DDBJ databases">
        <authorList>
            <person name="Lucker S."/>
            <person name="Sakoula D."/>
        </authorList>
    </citation>
    <scope>NUCLEOTIDE SEQUENCE [LARGE SCALE GENOMIC DNA]</scope>
</reference>
<evidence type="ECO:0000313" key="2">
    <source>
        <dbReference type="EMBL" id="SPP63351.1"/>
    </source>
</evidence>
<keyword evidence="3" id="KW-1185">Reference proteome</keyword>
<evidence type="ECO:0000313" key="3">
    <source>
        <dbReference type="Proteomes" id="UP000248168"/>
    </source>
</evidence>
<keyword evidence="1" id="KW-1133">Transmembrane helix</keyword>
<dbReference type="AntiFam" id="ANF00190">
    <property type="entry name" value="Shadow ORF (opposite fur)"/>
</dbReference>
<organism evidence="2 3">
    <name type="scientific">Nitrospira lenta</name>
    <dbReference type="NCBI Taxonomy" id="1436998"/>
    <lineage>
        <taxon>Bacteria</taxon>
        <taxon>Pseudomonadati</taxon>
        <taxon>Nitrospirota</taxon>
        <taxon>Nitrospiria</taxon>
        <taxon>Nitrospirales</taxon>
        <taxon>Nitrospiraceae</taxon>
        <taxon>Nitrospira</taxon>
    </lineage>
</organism>